<name>A0AAE4B5F2_9RHOB</name>
<evidence type="ECO:0000313" key="2">
    <source>
        <dbReference type="EMBL" id="MDQ2091087.1"/>
    </source>
</evidence>
<organism evidence="2 3">
    <name type="scientific">Marimonas arenosa</name>
    <dbReference type="NCBI Taxonomy" id="1795305"/>
    <lineage>
        <taxon>Bacteria</taxon>
        <taxon>Pseudomonadati</taxon>
        <taxon>Pseudomonadota</taxon>
        <taxon>Alphaproteobacteria</taxon>
        <taxon>Rhodobacterales</taxon>
        <taxon>Paracoccaceae</taxon>
        <taxon>Marimonas</taxon>
    </lineage>
</organism>
<evidence type="ECO:0000313" key="3">
    <source>
        <dbReference type="Proteomes" id="UP001226762"/>
    </source>
</evidence>
<dbReference type="Proteomes" id="UP001226762">
    <property type="component" value="Unassembled WGS sequence"/>
</dbReference>
<feature type="compositionally biased region" description="Polar residues" evidence="1">
    <location>
        <begin position="1"/>
        <end position="14"/>
    </location>
</feature>
<reference evidence="2" key="2">
    <citation type="submission" date="2023-02" db="EMBL/GenBank/DDBJ databases">
        <title>'Rhodoalgimonas zhirmunskyi' gen. nov., isolated from a red alga.</title>
        <authorList>
            <person name="Nedashkovskaya O.I."/>
            <person name="Otstavnykh N.Y."/>
            <person name="Bystritskaya E.P."/>
            <person name="Balabanova L.A."/>
            <person name="Isaeva M.P."/>
        </authorList>
    </citation>
    <scope>NUCLEOTIDE SEQUENCE</scope>
    <source>
        <strain evidence="2">KCTC 52189</strain>
    </source>
</reference>
<keyword evidence="3" id="KW-1185">Reference proteome</keyword>
<feature type="compositionally biased region" description="Basic and acidic residues" evidence="1">
    <location>
        <begin position="34"/>
        <end position="50"/>
    </location>
</feature>
<dbReference type="EMBL" id="JANHAX010000004">
    <property type="protein sequence ID" value="MDQ2091087.1"/>
    <property type="molecule type" value="Genomic_DNA"/>
</dbReference>
<gene>
    <name evidence="2" type="ORF">NO357_14375</name>
</gene>
<protein>
    <submittedName>
        <fullName evidence="2">Uncharacterized protein</fullName>
    </submittedName>
</protein>
<dbReference type="AlphaFoldDB" id="A0AAE4B5F2"/>
<reference evidence="2" key="1">
    <citation type="submission" date="2022-07" db="EMBL/GenBank/DDBJ databases">
        <authorList>
            <person name="Otstavnykh N."/>
            <person name="Isaeva M."/>
            <person name="Bystritskaya E."/>
        </authorList>
    </citation>
    <scope>NUCLEOTIDE SEQUENCE</scope>
    <source>
        <strain evidence="2">KCTC 52189</strain>
    </source>
</reference>
<sequence>MMTTKGTATGQVKRTASWPAKTAGRNDLLLEPAAQRESDKTERQYEIESPEHDRLTFEGREICQTLNHT</sequence>
<comment type="caution">
    <text evidence="2">The sequence shown here is derived from an EMBL/GenBank/DDBJ whole genome shotgun (WGS) entry which is preliminary data.</text>
</comment>
<accession>A0AAE4B5F2</accession>
<feature type="region of interest" description="Disordered" evidence="1">
    <location>
        <begin position="1"/>
        <end position="50"/>
    </location>
</feature>
<proteinExistence type="predicted"/>
<evidence type="ECO:0000256" key="1">
    <source>
        <dbReference type="SAM" id="MobiDB-lite"/>
    </source>
</evidence>